<dbReference type="RefSeq" id="WP_107348928.1">
    <property type="nucleotide sequence ID" value="NZ_PYMH01000004.1"/>
</dbReference>
<dbReference type="Pfam" id="PF01418">
    <property type="entry name" value="HTH_6"/>
    <property type="match status" value="1"/>
</dbReference>
<gene>
    <name evidence="6" type="ORF">C9I99_10945</name>
</gene>
<dbReference type="GO" id="GO:1901135">
    <property type="term" value="P:carbohydrate derivative metabolic process"/>
    <property type="evidence" value="ECO:0007669"/>
    <property type="project" value="InterPro"/>
</dbReference>
<evidence type="ECO:0000259" key="4">
    <source>
        <dbReference type="PROSITE" id="PS51071"/>
    </source>
</evidence>
<keyword evidence="1" id="KW-0805">Transcription regulation</keyword>
<evidence type="ECO:0000256" key="1">
    <source>
        <dbReference type="ARBA" id="ARBA00023015"/>
    </source>
</evidence>
<dbReference type="AlphaFoldDB" id="A0A2T3IYZ0"/>
<dbReference type="InterPro" id="IPR000281">
    <property type="entry name" value="HTH_RpiR"/>
</dbReference>
<dbReference type="InterPro" id="IPR035472">
    <property type="entry name" value="RpiR-like_SIS"/>
</dbReference>
<dbReference type="Proteomes" id="UP000241222">
    <property type="component" value="Unassembled WGS sequence"/>
</dbReference>
<organism evidence="6 7">
    <name type="scientific">Photobacterium lutimaris</name>
    <dbReference type="NCBI Taxonomy" id="388278"/>
    <lineage>
        <taxon>Bacteria</taxon>
        <taxon>Pseudomonadati</taxon>
        <taxon>Pseudomonadota</taxon>
        <taxon>Gammaproteobacteria</taxon>
        <taxon>Vibrionales</taxon>
        <taxon>Vibrionaceae</taxon>
        <taxon>Photobacterium</taxon>
    </lineage>
</organism>
<evidence type="ECO:0000256" key="2">
    <source>
        <dbReference type="ARBA" id="ARBA00023125"/>
    </source>
</evidence>
<dbReference type="Gene3D" id="3.40.50.10490">
    <property type="entry name" value="Glucose-6-phosphate isomerase like protein, domain 1"/>
    <property type="match status" value="1"/>
</dbReference>
<keyword evidence="3" id="KW-0804">Transcription</keyword>
<dbReference type="CDD" id="cd05013">
    <property type="entry name" value="SIS_RpiR"/>
    <property type="match status" value="1"/>
</dbReference>
<keyword evidence="2" id="KW-0238">DNA-binding</keyword>
<dbReference type="PROSITE" id="PS51464">
    <property type="entry name" value="SIS"/>
    <property type="match status" value="1"/>
</dbReference>
<evidence type="ECO:0000259" key="5">
    <source>
        <dbReference type="PROSITE" id="PS51464"/>
    </source>
</evidence>
<dbReference type="Pfam" id="PF01380">
    <property type="entry name" value="SIS"/>
    <property type="match status" value="1"/>
</dbReference>
<dbReference type="InterPro" id="IPR036388">
    <property type="entry name" value="WH-like_DNA-bd_sf"/>
</dbReference>
<accession>A0A2T3IYZ0</accession>
<comment type="caution">
    <text evidence="6">The sequence shown here is derived from an EMBL/GenBank/DDBJ whole genome shotgun (WGS) entry which is preliminary data.</text>
</comment>
<dbReference type="InterPro" id="IPR046348">
    <property type="entry name" value="SIS_dom_sf"/>
</dbReference>
<dbReference type="InterPro" id="IPR047640">
    <property type="entry name" value="RpiR-like"/>
</dbReference>
<dbReference type="SUPFAM" id="SSF46689">
    <property type="entry name" value="Homeodomain-like"/>
    <property type="match status" value="1"/>
</dbReference>
<keyword evidence="7" id="KW-1185">Reference proteome</keyword>
<feature type="domain" description="HTH rpiR-type" evidence="4">
    <location>
        <begin position="3"/>
        <end position="76"/>
    </location>
</feature>
<reference evidence="6 7" key="1">
    <citation type="submission" date="2018-03" db="EMBL/GenBank/DDBJ databases">
        <title>Whole genome sequencing of Histamine producing bacteria.</title>
        <authorList>
            <person name="Butler K."/>
        </authorList>
    </citation>
    <scope>NUCLEOTIDE SEQUENCE [LARGE SCALE GENOMIC DNA]</scope>
    <source>
        <strain evidence="6 7">JCM 13586</strain>
    </source>
</reference>
<dbReference type="EMBL" id="PYMH01000004">
    <property type="protein sequence ID" value="PSU33881.1"/>
    <property type="molecule type" value="Genomic_DNA"/>
</dbReference>
<dbReference type="Gene3D" id="1.10.10.10">
    <property type="entry name" value="Winged helix-like DNA-binding domain superfamily/Winged helix DNA-binding domain"/>
    <property type="match status" value="1"/>
</dbReference>
<proteinExistence type="predicted"/>
<dbReference type="GO" id="GO:0097367">
    <property type="term" value="F:carbohydrate derivative binding"/>
    <property type="evidence" value="ECO:0007669"/>
    <property type="project" value="InterPro"/>
</dbReference>
<feature type="domain" description="SIS" evidence="5">
    <location>
        <begin position="109"/>
        <end position="249"/>
    </location>
</feature>
<protein>
    <submittedName>
        <fullName evidence="6">MurR/RpiR family transcriptional regulator</fullName>
    </submittedName>
</protein>
<dbReference type="GO" id="GO:0003700">
    <property type="term" value="F:DNA-binding transcription factor activity"/>
    <property type="evidence" value="ECO:0007669"/>
    <property type="project" value="InterPro"/>
</dbReference>
<sequence>MIKDFRLLFEYARLKFTNTDQKIADYFLALNPTKNIEELALEIGVSTASITRFCKKIGLNNFKEFLYLYQNQLDSEHPEFTETRTLQNEYFEMLQQFDQRLNQNDVDFFSEMINKHRVIYVFGLGYSSFAAHDLKFRLTRLGKFVEIVHDNDSIEMISSILGKGELVILLSLKGNNTRMIQSAEKMKAKGVQLLCITANEKSRLLDCADKTLLTVSLKGEESTGMISGQLPMLIAFDHIYFRYVSLFRDSIQKWVTTEQSFEE</sequence>
<dbReference type="GO" id="GO:0003677">
    <property type="term" value="F:DNA binding"/>
    <property type="evidence" value="ECO:0007669"/>
    <property type="project" value="UniProtKB-KW"/>
</dbReference>
<evidence type="ECO:0000313" key="7">
    <source>
        <dbReference type="Proteomes" id="UP000241222"/>
    </source>
</evidence>
<dbReference type="OrthoDB" id="3684496at2"/>
<dbReference type="InterPro" id="IPR001347">
    <property type="entry name" value="SIS_dom"/>
</dbReference>
<dbReference type="SUPFAM" id="SSF53697">
    <property type="entry name" value="SIS domain"/>
    <property type="match status" value="1"/>
</dbReference>
<evidence type="ECO:0000313" key="6">
    <source>
        <dbReference type="EMBL" id="PSU33881.1"/>
    </source>
</evidence>
<name>A0A2T3IYZ0_9GAMM</name>
<dbReference type="PANTHER" id="PTHR30514:SF21">
    <property type="entry name" value="RPIR-FAMILY TRANSCRIPTIONAL REGULATOR"/>
    <property type="match status" value="1"/>
</dbReference>
<dbReference type="PROSITE" id="PS51071">
    <property type="entry name" value="HTH_RPIR"/>
    <property type="match status" value="1"/>
</dbReference>
<dbReference type="InterPro" id="IPR009057">
    <property type="entry name" value="Homeodomain-like_sf"/>
</dbReference>
<evidence type="ECO:0000256" key="3">
    <source>
        <dbReference type="ARBA" id="ARBA00023163"/>
    </source>
</evidence>
<dbReference type="PANTHER" id="PTHR30514">
    <property type="entry name" value="GLUCOKINASE"/>
    <property type="match status" value="1"/>
</dbReference>